<organism evidence="1 2">
    <name type="scientific">Pseudomonas gingeri</name>
    <dbReference type="NCBI Taxonomy" id="117681"/>
    <lineage>
        <taxon>Bacteria</taxon>
        <taxon>Pseudomonadati</taxon>
        <taxon>Pseudomonadota</taxon>
        <taxon>Gammaproteobacteria</taxon>
        <taxon>Pseudomonadales</taxon>
        <taxon>Pseudomonadaceae</taxon>
        <taxon>Pseudomonas</taxon>
    </lineage>
</organism>
<evidence type="ECO:0000313" key="2">
    <source>
        <dbReference type="Proteomes" id="UP000539985"/>
    </source>
</evidence>
<protein>
    <submittedName>
        <fullName evidence="1">Uncharacterized protein</fullName>
    </submittedName>
</protein>
<comment type="caution">
    <text evidence="1">The sequence shown here is derived from an EMBL/GenBank/DDBJ whole genome shotgun (WGS) entry which is preliminary data.</text>
</comment>
<reference evidence="1 2" key="1">
    <citation type="submission" date="2020-04" db="EMBL/GenBank/DDBJ databases">
        <title>Molecular characterization of pseudomonads from Agaricus bisporus reveal novel blotch 2 pathogens in Western Europe.</title>
        <authorList>
            <person name="Taparia T."/>
            <person name="Krijger M."/>
            <person name="Haynes E."/>
            <person name="Elpinstone J.G."/>
            <person name="Noble R."/>
            <person name="Van Der Wolf J."/>
        </authorList>
    </citation>
    <scope>NUCLEOTIDE SEQUENCE [LARGE SCALE GENOMIC DNA]</scope>
    <source>
        <strain evidence="1 2">H7001</strain>
    </source>
</reference>
<evidence type="ECO:0000313" key="1">
    <source>
        <dbReference type="EMBL" id="NWB97121.1"/>
    </source>
</evidence>
<dbReference type="Proteomes" id="UP000539985">
    <property type="component" value="Unassembled WGS sequence"/>
</dbReference>
<dbReference type="AlphaFoldDB" id="A0A7Y7XCA5"/>
<proteinExistence type="predicted"/>
<accession>A0A7Y7XCA5</accession>
<gene>
    <name evidence="1" type="ORF">HX882_14570</name>
</gene>
<name>A0A7Y7XCA5_9PSED</name>
<dbReference type="EMBL" id="JACAQB010000006">
    <property type="protein sequence ID" value="NWB97121.1"/>
    <property type="molecule type" value="Genomic_DNA"/>
</dbReference>
<sequence length="107" mass="12565">MIDLSYISGRITHNDLKILNNHALSEQVENLKEDMLQAEYTSNLLLDVGWYPSFNINGHFQIKIIRNHEWDDPIFSTTAHTLENLNIELREAQKTMVQLENHTKDHH</sequence>
<dbReference type="RefSeq" id="WP_177102626.1">
    <property type="nucleotide sequence ID" value="NZ_JACAQB010000006.1"/>
</dbReference>